<evidence type="ECO:0000313" key="7">
    <source>
        <dbReference type="EMBL" id="CAD7635090.1"/>
    </source>
</evidence>
<dbReference type="EMBL" id="OC870575">
    <property type="protein sequence ID" value="CAD7635090.1"/>
    <property type="molecule type" value="Genomic_DNA"/>
</dbReference>
<dbReference type="GO" id="GO:0046540">
    <property type="term" value="C:U4/U6 x U5 tri-snRNP complex"/>
    <property type="evidence" value="ECO:0007669"/>
    <property type="project" value="InterPro"/>
</dbReference>
<evidence type="ECO:0008006" key="9">
    <source>
        <dbReference type="Google" id="ProtNLM"/>
    </source>
</evidence>
<dbReference type="Pfam" id="PF19252">
    <property type="entry name" value="HIND"/>
    <property type="match status" value="1"/>
</dbReference>
<accession>A0A7R9L6W0</accession>
<evidence type="ECO:0000256" key="2">
    <source>
        <dbReference type="ARBA" id="ARBA00006076"/>
    </source>
</evidence>
<proteinExistence type="inferred from homology"/>
<evidence type="ECO:0000256" key="6">
    <source>
        <dbReference type="SAM" id="MobiDB-lite"/>
    </source>
</evidence>
<feature type="region of interest" description="Disordered" evidence="6">
    <location>
        <begin position="1"/>
        <end position="130"/>
    </location>
</feature>
<gene>
    <name evidence="7" type="ORF">OSB1V03_LOCUS15482</name>
</gene>
<dbReference type="InterPro" id="IPR005011">
    <property type="entry name" value="SNU66/SART1"/>
</dbReference>
<keyword evidence="3" id="KW-0507">mRNA processing</keyword>
<feature type="region of interest" description="Disordered" evidence="6">
    <location>
        <begin position="436"/>
        <end position="462"/>
    </location>
</feature>
<reference evidence="7" key="1">
    <citation type="submission" date="2020-11" db="EMBL/GenBank/DDBJ databases">
        <authorList>
            <person name="Tran Van P."/>
        </authorList>
    </citation>
    <scope>NUCLEOTIDE SEQUENCE</scope>
</reference>
<comment type="subcellular location">
    <subcellularLocation>
        <location evidence="1">Nucleus</location>
    </subcellularLocation>
</comment>
<evidence type="ECO:0000256" key="3">
    <source>
        <dbReference type="ARBA" id="ARBA00022664"/>
    </source>
</evidence>
<dbReference type="EMBL" id="CAJPIZ010016000">
    <property type="protein sequence ID" value="CAG2115520.1"/>
    <property type="molecule type" value="Genomic_DNA"/>
</dbReference>
<keyword evidence="8" id="KW-1185">Reference proteome</keyword>
<dbReference type="Proteomes" id="UP000759131">
    <property type="component" value="Unassembled WGS sequence"/>
</dbReference>
<organism evidence="7">
    <name type="scientific">Medioppia subpectinata</name>
    <dbReference type="NCBI Taxonomy" id="1979941"/>
    <lineage>
        <taxon>Eukaryota</taxon>
        <taxon>Metazoa</taxon>
        <taxon>Ecdysozoa</taxon>
        <taxon>Arthropoda</taxon>
        <taxon>Chelicerata</taxon>
        <taxon>Arachnida</taxon>
        <taxon>Acari</taxon>
        <taxon>Acariformes</taxon>
        <taxon>Sarcoptiformes</taxon>
        <taxon>Oribatida</taxon>
        <taxon>Brachypylina</taxon>
        <taxon>Oppioidea</taxon>
        <taxon>Oppiidae</taxon>
        <taxon>Medioppia</taxon>
    </lineage>
</organism>
<dbReference type="GO" id="GO:0000481">
    <property type="term" value="P:maturation of 5S rRNA"/>
    <property type="evidence" value="ECO:0007669"/>
    <property type="project" value="TreeGrafter"/>
</dbReference>
<dbReference type="OrthoDB" id="5583at2759"/>
<dbReference type="AlphaFoldDB" id="A0A7R9L6W0"/>
<comment type="similarity">
    <text evidence="2">Belongs to the SNU66/SART1 family.</text>
</comment>
<dbReference type="Pfam" id="PF03343">
    <property type="entry name" value="SART-1"/>
    <property type="match status" value="2"/>
</dbReference>
<feature type="compositionally biased region" description="Basic and acidic residues" evidence="6">
    <location>
        <begin position="91"/>
        <end position="116"/>
    </location>
</feature>
<feature type="compositionally biased region" description="Basic and acidic residues" evidence="6">
    <location>
        <begin position="10"/>
        <end position="36"/>
    </location>
</feature>
<evidence type="ECO:0000256" key="4">
    <source>
        <dbReference type="ARBA" id="ARBA00023187"/>
    </source>
</evidence>
<dbReference type="GO" id="GO:0045292">
    <property type="term" value="P:mRNA cis splicing, via spliceosome"/>
    <property type="evidence" value="ECO:0007669"/>
    <property type="project" value="TreeGrafter"/>
</dbReference>
<dbReference type="InterPro" id="IPR045347">
    <property type="entry name" value="HIND"/>
</dbReference>
<keyword evidence="4" id="KW-0508">mRNA splicing</keyword>
<feature type="compositionally biased region" description="Basic and acidic residues" evidence="6">
    <location>
        <begin position="56"/>
        <end position="80"/>
    </location>
</feature>
<protein>
    <recommendedName>
        <fullName evidence="9">U4/U6.U5 tri-snRNP-associated protein 1</fullName>
    </recommendedName>
</protein>
<dbReference type="PANTHER" id="PTHR14152:SF5">
    <property type="entry name" value="U4_U6.U5 TRI-SNRNP-ASSOCIATED PROTEIN 1"/>
    <property type="match status" value="1"/>
</dbReference>
<dbReference type="PANTHER" id="PTHR14152">
    <property type="entry name" value="SQUAMOUS CELL CARCINOMA ANTIGEN RECOGNISED BY CYTOTOXIC T LYMPHOCYTES"/>
    <property type="match status" value="1"/>
</dbReference>
<evidence type="ECO:0000256" key="5">
    <source>
        <dbReference type="ARBA" id="ARBA00023242"/>
    </source>
</evidence>
<evidence type="ECO:0000313" key="8">
    <source>
        <dbReference type="Proteomes" id="UP000759131"/>
    </source>
</evidence>
<name>A0A7R9L6W0_9ACAR</name>
<evidence type="ECO:0000256" key="1">
    <source>
        <dbReference type="ARBA" id="ARBA00004123"/>
    </source>
</evidence>
<keyword evidence="5" id="KW-0539">Nucleus</keyword>
<sequence length="792" mass="91135">MGSSRKHRDKDRERSRSRSKSKDKYEKSGDKSDRNHRSSHRHKDKESSSGSRKRQRPDNTSDDDLRSDKKQKVKEVKDVSKSSNSSVNKTLKLDQKSSEVNDRTNRRDTQHTKDESAPNDASKAESLSIEETNKLRLKLGLKPLDVSTGEDKPATDKMVTVEVFVKTEKMSDKIEAQKIREKIEVQRNKRKITQKLRHTKGLAESDGEEDATDWIMKTRKLAEEKARAQKRAQMLEEMDEEFGVSSLIEEDLRRKKATAYSSKHLKGLTVGHKEEEFQEGRQVVLTLKDKDVLDEDEDVLQNVNMIDDSKAKLNIENKAKRPDYKPYDEPELDEFGILKKKSLLSKYDEEIEGPKKESFKLGVTSGNRSNDIEMIRMKLKQEEGKISLFTTRPKIANEYFTEEEMTKFKKPKKVRKKGGMRVKKVIETNDDLVSNLTASADHGSRKRPNIETTEDNGNEPDLSLVKEEIPDDKPKIVAKSTLRLEDMEVNEDFFDPRDQDLSGVVLEEDEADKELQMALHKSRKLKIRTNIEATTGAASIAKVAQTVHRLNQNVDEDPNDSNDNLISNNIILNSTAEFCRNLGDIPTYGLAGNRDEDEELMELEEEVINEPRVHDSDPTRGQWNEVEVRDDDIAPDLDDNEGQPILEEEPDVSRGLVAREVNREDDKIGRRERYSGPVSDFREKNDYKPEIKLDYVDEKGRVLDQKEAFRHLSHKFHGKGPSKNKIDKRMKKKDQQSKLRQMSSTDTPLNTLRMLTDKQKELQLPYVVLTGGQKTAIQYVFRESDMYLSFLK</sequence>